<accession>A0A2D4FWM0</accession>
<keyword evidence="1" id="KW-0812">Transmembrane</keyword>
<keyword evidence="1" id="KW-0472">Membrane</keyword>
<keyword evidence="1" id="KW-1133">Transmembrane helix</keyword>
<organism evidence="2">
    <name type="scientific">Micrurus corallinus</name>
    <name type="common">Brazilian coral snake</name>
    <dbReference type="NCBI Taxonomy" id="54390"/>
    <lineage>
        <taxon>Eukaryota</taxon>
        <taxon>Metazoa</taxon>
        <taxon>Chordata</taxon>
        <taxon>Craniata</taxon>
        <taxon>Vertebrata</taxon>
        <taxon>Euteleostomi</taxon>
        <taxon>Lepidosauria</taxon>
        <taxon>Squamata</taxon>
        <taxon>Bifurcata</taxon>
        <taxon>Unidentata</taxon>
        <taxon>Episquamata</taxon>
        <taxon>Toxicofera</taxon>
        <taxon>Serpentes</taxon>
        <taxon>Colubroidea</taxon>
        <taxon>Elapidae</taxon>
        <taxon>Elapinae</taxon>
        <taxon>Micrurus</taxon>
    </lineage>
</organism>
<evidence type="ECO:0000256" key="1">
    <source>
        <dbReference type="SAM" id="Phobius"/>
    </source>
</evidence>
<reference evidence="2" key="1">
    <citation type="submission" date="2017-07" db="EMBL/GenBank/DDBJ databases">
        <authorList>
            <person name="Mikheyev A."/>
            <person name="Grau M."/>
        </authorList>
    </citation>
    <scope>NUCLEOTIDE SEQUENCE</scope>
    <source>
        <tissue evidence="2">Venom_gland</tissue>
    </source>
</reference>
<protein>
    <submittedName>
        <fullName evidence="2">Uncharacterized protein</fullName>
    </submittedName>
</protein>
<feature type="transmembrane region" description="Helical" evidence="1">
    <location>
        <begin position="34"/>
        <end position="57"/>
    </location>
</feature>
<dbReference type="AlphaFoldDB" id="A0A2D4FWM0"/>
<sequence length="102" mass="11439">MIVMAYEIQGIVCILCYGSNLNNIQFKNNSKTTWLCGSILVLCKNWLFLSLVSALIVTDLPKCFSSYPVTTLCQEPLVKDFEIKSTTFLGSHLDALKIMLKV</sequence>
<proteinExistence type="predicted"/>
<dbReference type="EMBL" id="IACJ01097383">
    <property type="protein sequence ID" value="LAA51873.1"/>
    <property type="molecule type" value="Transcribed_RNA"/>
</dbReference>
<name>A0A2D4FWM0_MICCO</name>
<reference evidence="2" key="2">
    <citation type="submission" date="2017-11" db="EMBL/GenBank/DDBJ databases">
        <title>Coralsnake Venomics: Analyses of Venom Gland Transcriptomes and Proteomes of Six Brazilian Taxa.</title>
        <authorList>
            <person name="Aird S.D."/>
            <person name="Jorge da Silva N."/>
            <person name="Qiu L."/>
            <person name="Villar-Briones A."/>
            <person name="Aparecida-Saddi V."/>
            <person name="Campos-Telles M.P."/>
            <person name="Grau M."/>
            <person name="Mikheyev A.S."/>
        </authorList>
    </citation>
    <scope>NUCLEOTIDE SEQUENCE</scope>
    <source>
        <tissue evidence="2">Venom_gland</tissue>
    </source>
</reference>
<evidence type="ECO:0000313" key="2">
    <source>
        <dbReference type="EMBL" id="LAA51873.1"/>
    </source>
</evidence>